<evidence type="ECO:0000256" key="9">
    <source>
        <dbReference type="ARBA" id="ARBA00022691"/>
    </source>
</evidence>
<dbReference type="RefSeq" id="WP_039104516.1">
    <property type="nucleotide sequence ID" value="NZ_CAKMAP010000002.1"/>
</dbReference>
<dbReference type="NCBIfam" id="TIGR00046">
    <property type="entry name" value="RsmE family RNA methyltransferase"/>
    <property type="match status" value="1"/>
</dbReference>
<evidence type="ECO:0000313" key="14">
    <source>
        <dbReference type="EMBL" id="MBS1011272.1"/>
    </source>
</evidence>
<dbReference type="InterPro" id="IPR015947">
    <property type="entry name" value="PUA-like_sf"/>
</dbReference>
<dbReference type="OrthoDB" id="9815641at2"/>
<gene>
    <name evidence="15" type="ORF">CNR29_07155</name>
    <name evidence="14" type="ORF">JK167_10555</name>
</gene>
<evidence type="ECO:0000256" key="8">
    <source>
        <dbReference type="ARBA" id="ARBA00022679"/>
    </source>
</evidence>
<evidence type="ECO:0000256" key="3">
    <source>
        <dbReference type="ARBA" id="ARBA00012328"/>
    </source>
</evidence>
<proteinExistence type="inferred from homology"/>
<dbReference type="NCBIfam" id="NF008691">
    <property type="entry name" value="PRK11713.1-4"/>
    <property type="match status" value="1"/>
</dbReference>
<dbReference type="Proteomes" id="UP000217918">
    <property type="component" value="Unassembled WGS sequence"/>
</dbReference>
<comment type="subcellular location">
    <subcellularLocation>
        <location evidence="1 12">Cytoplasm</location>
    </subcellularLocation>
</comment>
<dbReference type="GO" id="GO:0070475">
    <property type="term" value="P:rRNA base methylation"/>
    <property type="evidence" value="ECO:0007669"/>
    <property type="project" value="TreeGrafter"/>
</dbReference>
<evidence type="ECO:0000256" key="12">
    <source>
        <dbReference type="PIRNR" id="PIRNR015601"/>
    </source>
</evidence>
<comment type="similarity">
    <text evidence="2 12">Belongs to the RNA methyltransferase RsmE family.</text>
</comment>
<evidence type="ECO:0000259" key="13">
    <source>
        <dbReference type="Pfam" id="PF04452"/>
    </source>
</evidence>
<dbReference type="PANTHER" id="PTHR30027:SF3">
    <property type="entry name" value="16S RRNA (URACIL(1498)-N(3))-METHYLTRANSFERASE"/>
    <property type="match status" value="1"/>
</dbReference>
<dbReference type="PANTHER" id="PTHR30027">
    <property type="entry name" value="RIBOSOMAL RNA SMALL SUBUNIT METHYLTRANSFERASE E"/>
    <property type="match status" value="1"/>
</dbReference>
<dbReference type="SUPFAM" id="SSF88697">
    <property type="entry name" value="PUA domain-like"/>
    <property type="match status" value="1"/>
</dbReference>
<dbReference type="GO" id="GO:0005737">
    <property type="term" value="C:cytoplasm"/>
    <property type="evidence" value="ECO:0007669"/>
    <property type="project" value="UniProtKB-SubCell"/>
</dbReference>
<accession>A0A0C1M5Z3</accession>
<evidence type="ECO:0000313" key="17">
    <source>
        <dbReference type="Proteomes" id="UP000676478"/>
    </source>
</evidence>
<evidence type="ECO:0000256" key="6">
    <source>
        <dbReference type="ARBA" id="ARBA00022552"/>
    </source>
</evidence>
<evidence type="ECO:0000313" key="15">
    <source>
        <dbReference type="EMBL" id="PBQ23803.1"/>
    </source>
</evidence>
<evidence type="ECO:0000256" key="5">
    <source>
        <dbReference type="ARBA" id="ARBA00022490"/>
    </source>
</evidence>
<name>A0A0C1M5Z3_LEVBR</name>
<sequence>MQRYFLDETGVDGTNLTLPAAIYHHWVTVLRAEVGSVAEFVDDQAQLFHGQLATVTSDQATVTLTAVPTPAVELPVEVTIACGLPKQEKAEWITQKATELGVTHIIFFGAEWSVAKWSANKVPKKLARLTKIAHGAAEQAHRLRRPTVSYAPNLAAVLATSADVTILAYEESAKQGEQAALNQQLQRLHPQQHLMAVFGPEGGISPAEVTRAQAAGAVLAGLGPRILRTETAPLYLLSAVSVVCELQQPR</sequence>
<evidence type="ECO:0000256" key="7">
    <source>
        <dbReference type="ARBA" id="ARBA00022603"/>
    </source>
</evidence>
<feature type="domain" description="Ribosomal RNA small subunit methyltransferase E methyltransferase" evidence="13">
    <location>
        <begin position="73"/>
        <end position="240"/>
    </location>
</feature>
<dbReference type="AlphaFoldDB" id="A0A0C1M5Z3"/>
<dbReference type="EMBL" id="NVYO01000001">
    <property type="protein sequence ID" value="PBQ23803.1"/>
    <property type="molecule type" value="Genomic_DNA"/>
</dbReference>
<evidence type="ECO:0000256" key="1">
    <source>
        <dbReference type="ARBA" id="ARBA00004496"/>
    </source>
</evidence>
<protein>
    <recommendedName>
        <fullName evidence="4 12">Ribosomal RNA small subunit methyltransferase E</fullName>
        <ecNumber evidence="3 12">2.1.1.193</ecNumber>
    </recommendedName>
</protein>
<keyword evidence="5 12" id="KW-0963">Cytoplasm</keyword>
<dbReference type="InterPro" id="IPR029028">
    <property type="entry name" value="Alpha/beta_knot_MTases"/>
</dbReference>
<evidence type="ECO:0000256" key="4">
    <source>
        <dbReference type="ARBA" id="ARBA00013673"/>
    </source>
</evidence>
<keyword evidence="7 12" id="KW-0489">Methyltransferase</keyword>
<dbReference type="InterPro" id="IPR046886">
    <property type="entry name" value="RsmE_MTase_dom"/>
</dbReference>
<reference evidence="14" key="2">
    <citation type="submission" date="2020-12" db="EMBL/GenBank/DDBJ databases">
        <authorList>
            <person name="Mcmullen J.G."/>
        </authorList>
    </citation>
    <scope>NUCLEOTIDE SEQUENCE</scope>
    <source>
        <strain evidence="14">Dm-2019-70</strain>
    </source>
</reference>
<evidence type="ECO:0000256" key="10">
    <source>
        <dbReference type="ARBA" id="ARBA00025699"/>
    </source>
</evidence>
<dbReference type="InterPro" id="IPR029026">
    <property type="entry name" value="tRNA_m1G_MTases_N"/>
</dbReference>
<reference evidence="15 16" key="1">
    <citation type="submission" date="2017-09" db="EMBL/GenBank/DDBJ databases">
        <title>Genome sequence of Lactobacillus brevis D7.</title>
        <authorList>
            <person name="Kwon M.-S."/>
            <person name="Lim S.K."/>
            <person name="Choi H.-J."/>
        </authorList>
    </citation>
    <scope>NUCLEOTIDE SEQUENCE [LARGE SCALE GENOMIC DNA]</scope>
    <source>
        <strain evidence="15 16">D7</strain>
    </source>
</reference>
<dbReference type="Proteomes" id="UP000676478">
    <property type="component" value="Unassembled WGS sequence"/>
</dbReference>
<comment type="catalytic activity">
    <reaction evidence="11 12">
        <text>uridine(1498) in 16S rRNA + S-adenosyl-L-methionine = N(3)-methyluridine(1498) in 16S rRNA + S-adenosyl-L-homocysteine + H(+)</text>
        <dbReference type="Rhea" id="RHEA:42920"/>
        <dbReference type="Rhea" id="RHEA-COMP:10283"/>
        <dbReference type="Rhea" id="RHEA-COMP:10284"/>
        <dbReference type="ChEBI" id="CHEBI:15378"/>
        <dbReference type="ChEBI" id="CHEBI:57856"/>
        <dbReference type="ChEBI" id="CHEBI:59789"/>
        <dbReference type="ChEBI" id="CHEBI:65315"/>
        <dbReference type="ChEBI" id="CHEBI:74502"/>
        <dbReference type="EC" id="2.1.1.193"/>
    </reaction>
</comment>
<evidence type="ECO:0000256" key="2">
    <source>
        <dbReference type="ARBA" id="ARBA00005528"/>
    </source>
</evidence>
<keyword evidence="9 12" id="KW-0949">S-adenosyl-L-methionine</keyword>
<organism evidence="14 17">
    <name type="scientific">Levilactobacillus brevis</name>
    <name type="common">Lactobacillus brevis</name>
    <dbReference type="NCBI Taxonomy" id="1580"/>
    <lineage>
        <taxon>Bacteria</taxon>
        <taxon>Bacillati</taxon>
        <taxon>Bacillota</taxon>
        <taxon>Bacilli</taxon>
        <taxon>Lactobacillales</taxon>
        <taxon>Lactobacillaceae</taxon>
        <taxon>Levilactobacillus</taxon>
    </lineage>
</organism>
<reference evidence="14" key="3">
    <citation type="submission" date="2022-09" db="EMBL/GenBank/DDBJ databases">
        <title>Genome-inferred correspondence between phylogeny and metabolic traits in the wild Drosophila gut microbiome.</title>
        <authorList>
            <person name="Bueno E."/>
            <person name="Blow F."/>
            <person name="Douglas A.E."/>
        </authorList>
    </citation>
    <scope>NUCLEOTIDE SEQUENCE</scope>
    <source>
        <strain evidence="14">Dm-2019-70</strain>
    </source>
</reference>
<dbReference type="GO" id="GO:0070042">
    <property type="term" value="F:rRNA (uridine-N3-)-methyltransferase activity"/>
    <property type="evidence" value="ECO:0007669"/>
    <property type="project" value="TreeGrafter"/>
</dbReference>
<evidence type="ECO:0000313" key="16">
    <source>
        <dbReference type="Proteomes" id="UP000217918"/>
    </source>
</evidence>
<dbReference type="PIRSF" id="PIRSF015601">
    <property type="entry name" value="MTase_slr0722"/>
    <property type="match status" value="1"/>
</dbReference>
<dbReference type="CDD" id="cd18084">
    <property type="entry name" value="RsmE-like"/>
    <property type="match status" value="1"/>
</dbReference>
<dbReference type="EMBL" id="JAERKF010000013">
    <property type="protein sequence ID" value="MBS1011272.1"/>
    <property type="molecule type" value="Genomic_DNA"/>
</dbReference>
<keyword evidence="6 12" id="KW-0698">rRNA processing</keyword>
<dbReference type="Pfam" id="PF04452">
    <property type="entry name" value="Methyltrans_RNA"/>
    <property type="match status" value="1"/>
</dbReference>
<comment type="caution">
    <text evidence="14">The sequence shown here is derived from an EMBL/GenBank/DDBJ whole genome shotgun (WGS) entry which is preliminary data.</text>
</comment>
<keyword evidence="8 12" id="KW-0808">Transferase</keyword>
<comment type="function">
    <text evidence="10 12">Specifically methylates the N3 position of the uracil ring of uridine 1498 (m3U1498) in 16S rRNA. Acts on the fully assembled 30S ribosomal subunit.</text>
</comment>
<dbReference type="EC" id="2.1.1.193" evidence="3 12"/>
<dbReference type="InterPro" id="IPR006700">
    <property type="entry name" value="RsmE"/>
</dbReference>
<evidence type="ECO:0000256" key="11">
    <source>
        <dbReference type="ARBA" id="ARBA00047944"/>
    </source>
</evidence>
<dbReference type="SUPFAM" id="SSF75217">
    <property type="entry name" value="alpha/beta knot"/>
    <property type="match status" value="1"/>
</dbReference>
<dbReference type="Gene3D" id="3.40.1280.10">
    <property type="match status" value="1"/>
</dbReference>